<accession>A0AAC8PWV0</accession>
<dbReference type="RefSeq" id="WP_046699122.1">
    <property type="nucleotide sequence ID" value="NZ_CP011376.1"/>
</dbReference>
<organism evidence="1 2">
    <name type="scientific">Moraxella bovoculi</name>
    <dbReference type="NCBI Taxonomy" id="386891"/>
    <lineage>
        <taxon>Bacteria</taxon>
        <taxon>Pseudomonadati</taxon>
        <taxon>Pseudomonadota</taxon>
        <taxon>Gammaproteobacteria</taxon>
        <taxon>Moraxellales</taxon>
        <taxon>Moraxellaceae</taxon>
        <taxon>Moraxella</taxon>
    </lineage>
</organism>
<sequence length="73" mass="8083">MNKLSAFLEGVLSVFIIPTHASLPDYHTRYANTDVLQVNDSSQDWQAVGKDISIAANKVGNSIDMVRYEPKTT</sequence>
<reference evidence="1 2" key="1">
    <citation type="submission" date="2015-05" db="EMBL/GenBank/DDBJ databases">
        <authorList>
            <person name="Dickey A."/>
            <person name="Clawson M."/>
            <person name="Bono J."/>
            <person name="Loy J.D."/>
        </authorList>
    </citation>
    <scope>NUCLEOTIDE SEQUENCE [LARGE SCALE GENOMIC DNA]</scope>
    <source>
        <strain evidence="1 2">22581</strain>
    </source>
</reference>
<protein>
    <submittedName>
        <fullName evidence="1">Uncharacterized protein</fullName>
    </submittedName>
</protein>
<name>A0AAC8PWV0_9GAMM</name>
<evidence type="ECO:0000313" key="1">
    <source>
        <dbReference type="EMBL" id="AKG07064.1"/>
    </source>
</evidence>
<dbReference type="EMBL" id="CP011376">
    <property type="protein sequence ID" value="AKG07064.1"/>
    <property type="molecule type" value="Genomic_DNA"/>
</dbReference>
<proteinExistence type="predicted"/>
<dbReference type="AlphaFoldDB" id="A0AAC8PWV0"/>
<dbReference type="Proteomes" id="UP000077465">
    <property type="component" value="Chromosome"/>
</dbReference>
<evidence type="ECO:0000313" key="2">
    <source>
        <dbReference type="Proteomes" id="UP000077465"/>
    </source>
</evidence>
<gene>
    <name evidence="1" type="ORF">AAX06_01465</name>
</gene>